<evidence type="ECO:0000313" key="5">
    <source>
        <dbReference type="EMBL" id="CAJ71656.1"/>
    </source>
</evidence>
<reference evidence="6" key="4">
    <citation type="submission" date="2017-10" db="EMBL/GenBank/DDBJ databases">
        <authorList>
            <person name="Banno H."/>
            <person name="Chua N.-H."/>
        </authorList>
    </citation>
    <scope>NUCLEOTIDE SEQUENCE [LARGE SCALE GENOMIC DNA]</scope>
    <source>
        <strain evidence="6">Kuenenia_mbr1_ru-nijmegen</strain>
    </source>
</reference>
<dbReference type="PANTHER" id="PTHR45586:SF1">
    <property type="entry name" value="LIPOPOLYSACCHARIDE ASSEMBLY PROTEIN B"/>
    <property type="match status" value="1"/>
</dbReference>
<dbReference type="InterPro" id="IPR011990">
    <property type="entry name" value="TPR-like_helical_dom_sf"/>
</dbReference>
<feature type="repeat" description="TPR" evidence="3">
    <location>
        <begin position="176"/>
        <end position="209"/>
    </location>
</feature>
<dbReference type="Pfam" id="PF13432">
    <property type="entry name" value="TPR_16"/>
    <property type="match status" value="3"/>
</dbReference>
<dbReference type="InterPro" id="IPR051012">
    <property type="entry name" value="CellSynth/LPSAsmb/PSIAsmb"/>
</dbReference>
<reference evidence="5" key="1">
    <citation type="journal article" date="2006" name="Nature">
        <title>Deciphering the evolution and metabolism of an anammox bacterium from a community genome.</title>
        <authorList>
            <person name="Strous M."/>
            <person name="Pelletier E."/>
            <person name="Mangenot S."/>
            <person name="Rattei T."/>
            <person name="Lehner A."/>
            <person name="Taylor M.W."/>
            <person name="Horn M."/>
            <person name="Daims H."/>
            <person name="Bartol-Mavel D."/>
            <person name="Wincker P."/>
            <person name="Barbe V."/>
            <person name="Fonknechten N."/>
            <person name="Vallenet D."/>
            <person name="Segurens B."/>
            <person name="Schenowitz-Truong C."/>
            <person name="Medigue C."/>
            <person name="Collingro A."/>
            <person name="Snel B."/>
            <person name="Dutilh B.E."/>
            <person name="OpDenCamp H.J.M."/>
            <person name="vanDerDrift C."/>
            <person name="Cirpus I."/>
            <person name="vanDePas-Schoonen K.T."/>
            <person name="Harhangi H.R."/>
            <person name="vanNiftrik L."/>
            <person name="Schmid M."/>
            <person name="Keltjens J."/>
            <person name="vanDeVossenberg J."/>
            <person name="Kartal B."/>
            <person name="Meier H."/>
            <person name="Frishman D."/>
            <person name="Huynen M.A."/>
            <person name="Mewes H."/>
            <person name="Weissenbach J."/>
            <person name="Jetten M.S.M."/>
            <person name="Wagner M."/>
            <person name="LePaslier D."/>
        </authorList>
    </citation>
    <scope>NUCLEOTIDE SEQUENCE</scope>
</reference>
<dbReference type="SUPFAM" id="SSF48452">
    <property type="entry name" value="TPR-like"/>
    <property type="match status" value="1"/>
</dbReference>
<name>Q1PWQ3_KUEST</name>
<dbReference type="EMBL" id="LT934425">
    <property type="protein sequence ID" value="SOH05045.1"/>
    <property type="molecule type" value="Genomic_DNA"/>
</dbReference>
<accession>Q1PWQ3</accession>
<evidence type="ECO:0000256" key="2">
    <source>
        <dbReference type="ARBA" id="ARBA00022803"/>
    </source>
</evidence>
<keyword evidence="7" id="KW-1185">Reference proteome</keyword>
<dbReference type="Gene3D" id="1.25.40.10">
    <property type="entry name" value="Tetratricopeptide repeat domain"/>
    <property type="match status" value="2"/>
</dbReference>
<reference evidence="5" key="2">
    <citation type="submission" date="2006-01" db="EMBL/GenBank/DDBJ databases">
        <authorList>
            <person name="Genoscope"/>
        </authorList>
    </citation>
    <scope>NUCLEOTIDE SEQUENCE</scope>
</reference>
<evidence type="ECO:0000256" key="1">
    <source>
        <dbReference type="ARBA" id="ARBA00022737"/>
    </source>
</evidence>
<feature type="repeat" description="TPR" evidence="3">
    <location>
        <begin position="142"/>
        <end position="175"/>
    </location>
</feature>
<keyword evidence="4" id="KW-0472">Membrane</keyword>
<keyword evidence="2 3" id="KW-0802">TPR repeat</keyword>
<evidence type="ECO:0000313" key="7">
    <source>
        <dbReference type="Proteomes" id="UP000221734"/>
    </source>
</evidence>
<proteinExistence type="predicted"/>
<feature type="repeat" description="TPR" evidence="3">
    <location>
        <begin position="421"/>
        <end position="454"/>
    </location>
</feature>
<keyword evidence="4" id="KW-1133">Transmembrane helix</keyword>
<dbReference type="InterPro" id="IPR019734">
    <property type="entry name" value="TPR_rpt"/>
</dbReference>
<dbReference type="PROSITE" id="PS50005">
    <property type="entry name" value="TPR"/>
    <property type="match status" value="3"/>
</dbReference>
<dbReference type="Pfam" id="PF13181">
    <property type="entry name" value="TPR_8"/>
    <property type="match status" value="2"/>
</dbReference>
<evidence type="ECO:0000256" key="4">
    <source>
        <dbReference type="SAM" id="Phobius"/>
    </source>
</evidence>
<dbReference type="RefSeq" id="WP_099325689.1">
    <property type="nucleotide sequence ID" value="NZ_LT934425.1"/>
</dbReference>
<feature type="transmembrane region" description="Helical" evidence="4">
    <location>
        <begin position="12"/>
        <end position="29"/>
    </location>
</feature>
<organism evidence="5">
    <name type="scientific">Kuenenia stuttgartiensis</name>
    <dbReference type="NCBI Taxonomy" id="174633"/>
    <lineage>
        <taxon>Bacteria</taxon>
        <taxon>Pseudomonadati</taxon>
        <taxon>Planctomycetota</taxon>
        <taxon>Candidatus Brocadiia</taxon>
        <taxon>Candidatus Brocadiales</taxon>
        <taxon>Candidatus Brocadiaceae</taxon>
        <taxon>Candidatus Kuenenia</taxon>
    </lineage>
</organism>
<dbReference type="Proteomes" id="UP000221734">
    <property type="component" value="Chromosome Kuenenia_stuttgartiensis_MBR1"/>
</dbReference>
<dbReference type="EMBL" id="CT573073">
    <property type="protein sequence ID" value="CAJ71656.1"/>
    <property type="molecule type" value="Genomic_DNA"/>
</dbReference>
<gene>
    <name evidence="6" type="ORF">KSMBR1_2558</name>
    <name evidence="5" type="ORF">kustc0911</name>
</gene>
<evidence type="ECO:0000256" key="3">
    <source>
        <dbReference type="PROSITE-ProRule" id="PRU00339"/>
    </source>
</evidence>
<sequence length="470" mass="53007">MKRLFLQITNSMLIFIIAGIFYLISWITVPEERQACASGLSQSELKIWNDLSFQKRFAESYMAETEIEPRVTMEERDRMQKVLGFMSSGEMDKAAGLLEKSRGDKANALYDFMLANILFQQEKIDQAAGIYQIAVEKYPKFRRAWRNLGLIYVRMSEFEKALPALTRVIELGGSDSLTYGLLGFAYSSVENHLSAESSFRMAVLLDPATIDWKMGLARSLFKQERYAEAVSLCDSLISGNPDRADFWLLQANAYIGLNQPLKAAENYELVDRIGKSTIDSLNMLGDVYINEGLYEMAVDAYIRAMGKGTQYKIECAIRAAKALTARGEIKETRKLLDSIKALHGGQLSTEDNKDLLKLRARLAVAEGSGGEEARVLEEIVGLDPLDGEALILLGQHSNRNGDTERAVFYYERAANIEKYEADARVRHAQLLVGMGKYDEALPLLRKAQQLKPRDDVLKYMEQVERIAKPR</sequence>
<dbReference type="OrthoDB" id="249504at2"/>
<dbReference type="KEGG" id="kst:KSMBR1_2558"/>
<keyword evidence="4" id="KW-0812">Transmembrane</keyword>
<dbReference type="AlphaFoldDB" id="Q1PWQ3"/>
<dbReference type="SMART" id="SM00028">
    <property type="entry name" value="TPR"/>
    <property type="match status" value="8"/>
</dbReference>
<dbReference type="PANTHER" id="PTHR45586">
    <property type="entry name" value="TPR REPEAT-CONTAINING PROTEIN PA4667"/>
    <property type="match status" value="1"/>
</dbReference>
<reference evidence="7" key="3">
    <citation type="submission" date="2017-10" db="EMBL/GenBank/DDBJ databases">
        <authorList>
            <person name="Frank J."/>
        </authorList>
    </citation>
    <scope>NUCLEOTIDE SEQUENCE [LARGE SCALE GENOMIC DNA]</scope>
</reference>
<protein>
    <submittedName>
        <fullName evidence="5">Uncharacterized protein</fullName>
    </submittedName>
</protein>
<keyword evidence="1" id="KW-0677">Repeat</keyword>
<evidence type="ECO:0000313" key="6">
    <source>
        <dbReference type="EMBL" id="SOH05045.1"/>
    </source>
</evidence>